<dbReference type="PANTHER" id="PTHR10201">
    <property type="entry name" value="MATRIX METALLOPROTEINASE"/>
    <property type="match status" value="1"/>
</dbReference>
<reference evidence="3" key="1">
    <citation type="journal article" date="2023" name="Mol. Biol. Evol.">
        <title>Third-Generation Sequencing Reveals the Adaptive Role of the Epigenome in Three Deep-Sea Polychaetes.</title>
        <authorList>
            <person name="Perez M."/>
            <person name="Aroh O."/>
            <person name="Sun Y."/>
            <person name="Lan Y."/>
            <person name="Juniper S.K."/>
            <person name="Young C.R."/>
            <person name="Angers B."/>
            <person name="Qian P.Y."/>
        </authorList>
    </citation>
    <scope>NUCLEOTIDE SEQUENCE</scope>
    <source>
        <strain evidence="3">P08H-3</strain>
    </source>
</reference>
<dbReference type="SUPFAM" id="SSF47090">
    <property type="entry name" value="PGBD-like"/>
    <property type="match status" value="1"/>
</dbReference>
<evidence type="ECO:0000259" key="2">
    <source>
        <dbReference type="Pfam" id="PF01471"/>
    </source>
</evidence>
<dbReference type="GO" id="GO:0005615">
    <property type="term" value="C:extracellular space"/>
    <property type="evidence" value="ECO:0007669"/>
    <property type="project" value="TreeGrafter"/>
</dbReference>
<keyword evidence="1" id="KW-0378">Hydrolase</keyword>
<comment type="caution">
    <text evidence="3">The sequence shown here is derived from an EMBL/GenBank/DDBJ whole genome shotgun (WGS) entry which is preliminary data.</text>
</comment>
<dbReference type="GO" id="GO:0004222">
    <property type="term" value="F:metalloendopeptidase activity"/>
    <property type="evidence" value="ECO:0007669"/>
    <property type="project" value="TreeGrafter"/>
</dbReference>
<evidence type="ECO:0000313" key="4">
    <source>
        <dbReference type="Proteomes" id="UP001208570"/>
    </source>
</evidence>
<dbReference type="GO" id="GO:0030574">
    <property type="term" value="P:collagen catabolic process"/>
    <property type="evidence" value="ECO:0007669"/>
    <property type="project" value="TreeGrafter"/>
</dbReference>
<dbReference type="EMBL" id="JAODUP010000102">
    <property type="protein sequence ID" value="KAK2162201.1"/>
    <property type="molecule type" value="Genomic_DNA"/>
</dbReference>
<sequence>MLFNSRRFKMSIKHNVALHLVICIILFDIHLVICDEKSLAMDMLKKYNYMGDGHPDLRMMKDDMFTEALRDFQAFACINETGIIDKMTMDKLTSMRCGVPDIIDKGSIMRRRRKRYSLAGSKWTGVIGYRFKRYSRTSSLRPTAIRGEIRRALNLSHEPSRSSQHIDRRTTRILQATILRKSTHPNTNSVTSSIRLFADDCIIYRKIESPADSALLQDDFNTLQCWGKNGYWNFTQKSVTYCESPTNAMSFRRTTLSIVKHCTISLTDRSTSTAQPAKQMPHVHSSKETCEDAQETLGPRATLYLLDPSWSTPELVGTLTPERY</sequence>
<keyword evidence="4" id="KW-1185">Reference proteome</keyword>
<dbReference type="Gene3D" id="3.40.390.10">
    <property type="entry name" value="Collagenase (Catalytic Domain)"/>
    <property type="match status" value="1"/>
</dbReference>
<evidence type="ECO:0000313" key="3">
    <source>
        <dbReference type="EMBL" id="KAK2162201.1"/>
    </source>
</evidence>
<organism evidence="3 4">
    <name type="scientific">Paralvinella palmiformis</name>
    <dbReference type="NCBI Taxonomy" id="53620"/>
    <lineage>
        <taxon>Eukaryota</taxon>
        <taxon>Metazoa</taxon>
        <taxon>Spiralia</taxon>
        <taxon>Lophotrochozoa</taxon>
        <taxon>Annelida</taxon>
        <taxon>Polychaeta</taxon>
        <taxon>Sedentaria</taxon>
        <taxon>Canalipalpata</taxon>
        <taxon>Terebellida</taxon>
        <taxon>Terebelliformia</taxon>
        <taxon>Alvinellidae</taxon>
        <taxon>Paralvinella</taxon>
    </lineage>
</organism>
<evidence type="ECO:0000256" key="1">
    <source>
        <dbReference type="ARBA" id="ARBA00023049"/>
    </source>
</evidence>
<dbReference type="InterPro" id="IPR002477">
    <property type="entry name" value="Peptidoglycan-bd-like"/>
</dbReference>
<dbReference type="AlphaFoldDB" id="A0AAD9K0D1"/>
<feature type="domain" description="Peptidoglycan binding-like" evidence="2">
    <location>
        <begin position="43"/>
        <end position="92"/>
    </location>
</feature>
<keyword evidence="1" id="KW-0482">Metalloprotease</keyword>
<dbReference type="PANTHER" id="PTHR10201:SF331">
    <property type="entry name" value="MATRIX METALLOPROTEINASE-14-LIKE ISOFORM X1"/>
    <property type="match status" value="1"/>
</dbReference>
<gene>
    <name evidence="3" type="ORF">LSH36_102g09070</name>
</gene>
<name>A0AAD9K0D1_9ANNE</name>
<protein>
    <recommendedName>
        <fullName evidence="2">Peptidoglycan binding-like domain-containing protein</fullName>
    </recommendedName>
</protein>
<proteinExistence type="predicted"/>
<keyword evidence="1" id="KW-0645">Protease</keyword>
<dbReference type="Pfam" id="PF01471">
    <property type="entry name" value="PG_binding_1"/>
    <property type="match status" value="1"/>
</dbReference>
<dbReference type="InterPro" id="IPR036365">
    <property type="entry name" value="PGBD-like_sf"/>
</dbReference>
<dbReference type="GO" id="GO:0030198">
    <property type="term" value="P:extracellular matrix organization"/>
    <property type="evidence" value="ECO:0007669"/>
    <property type="project" value="TreeGrafter"/>
</dbReference>
<dbReference type="Proteomes" id="UP001208570">
    <property type="component" value="Unassembled WGS sequence"/>
</dbReference>
<dbReference type="InterPro" id="IPR024079">
    <property type="entry name" value="MetalloPept_cat_dom_sf"/>
</dbReference>
<accession>A0AAD9K0D1</accession>